<accession>A0A4U5M2C9</accession>
<feature type="region of interest" description="Disordered" evidence="1">
    <location>
        <begin position="18"/>
        <end position="82"/>
    </location>
</feature>
<gene>
    <name evidence="2" type="ORF">L596_026770</name>
</gene>
<evidence type="ECO:0000313" key="2">
    <source>
        <dbReference type="EMBL" id="TKR62866.1"/>
    </source>
</evidence>
<dbReference type="Proteomes" id="UP000298663">
    <property type="component" value="Unassembled WGS sequence"/>
</dbReference>
<evidence type="ECO:0000256" key="1">
    <source>
        <dbReference type="SAM" id="MobiDB-lite"/>
    </source>
</evidence>
<evidence type="ECO:0000313" key="3">
    <source>
        <dbReference type="Proteomes" id="UP000298663"/>
    </source>
</evidence>
<proteinExistence type="predicted"/>
<comment type="caution">
    <text evidence="2">The sequence shown here is derived from an EMBL/GenBank/DDBJ whole genome shotgun (WGS) entry which is preliminary data.</text>
</comment>
<reference evidence="2 3" key="2">
    <citation type="journal article" date="2019" name="G3 (Bethesda)">
        <title>Hybrid Assembly of the Genome of the Entomopathogenic Nematode Steinernema carpocapsae Identifies the X-Chromosome.</title>
        <authorList>
            <person name="Serra L."/>
            <person name="Macchietto M."/>
            <person name="Macias-Munoz A."/>
            <person name="McGill C.J."/>
            <person name="Rodriguez I.M."/>
            <person name="Rodriguez B."/>
            <person name="Murad R."/>
            <person name="Mortazavi A."/>
        </authorList>
    </citation>
    <scope>NUCLEOTIDE SEQUENCE [LARGE SCALE GENOMIC DNA]</scope>
    <source>
        <strain evidence="2 3">ALL</strain>
    </source>
</reference>
<sequence length="146" mass="16157">MRLQLLYVQGTKQEELMKASTSSLNSQSTTRSVSTAQSAELRSNTSSPVPLSQMKPVQAVAPHVTKTKTAKNKQCQTDREDKVKPLVPTNLEGLAEELTVFLKKAGGIRITVSPKIRSSFFGFQIGFQIHMLKIHMLNAWALLALF</sequence>
<reference evidence="2 3" key="1">
    <citation type="journal article" date="2015" name="Genome Biol.">
        <title>Comparative genomics of Steinernema reveals deeply conserved gene regulatory networks.</title>
        <authorList>
            <person name="Dillman A.R."/>
            <person name="Macchietto M."/>
            <person name="Porter C.F."/>
            <person name="Rogers A."/>
            <person name="Williams B."/>
            <person name="Antoshechkin I."/>
            <person name="Lee M.M."/>
            <person name="Goodwin Z."/>
            <person name="Lu X."/>
            <person name="Lewis E.E."/>
            <person name="Goodrich-Blair H."/>
            <person name="Stock S.P."/>
            <person name="Adams B.J."/>
            <person name="Sternberg P.W."/>
            <person name="Mortazavi A."/>
        </authorList>
    </citation>
    <scope>NUCLEOTIDE SEQUENCE [LARGE SCALE GENOMIC DNA]</scope>
    <source>
        <strain evidence="2 3">ALL</strain>
    </source>
</reference>
<dbReference type="OrthoDB" id="10034606at2759"/>
<protein>
    <submittedName>
        <fullName evidence="2">Uncharacterized protein</fullName>
    </submittedName>
</protein>
<dbReference type="AlphaFoldDB" id="A0A4U5M2C9"/>
<feature type="compositionally biased region" description="Polar residues" evidence="1">
    <location>
        <begin position="19"/>
        <end position="50"/>
    </location>
</feature>
<keyword evidence="3" id="KW-1185">Reference proteome</keyword>
<name>A0A4U5M2C9_STECR</name>
<dbReference type="EMBL" id="AZBU02000010">
    <property type="protein sequence ID" value="TKR62866.1"/>
    <property type="molecule type" value="Genomic_DNA"/>
</dbReference>
<organism evidence="2 3">
    <name type="scientific">Steinernema carpocapsae</name>
    <name type="common">Entomopathogenic nematode</name>
    <dbReference type="NCBI Taxonomy" id="34508"/>
    <lineage>
        <taxon>Eukaryota</taxon>
        <taxon>Metazoa</taxon>
        <taxon>Ecdysozoa</taxon>
        <taxon>Nematoda</taxon>
        <taxon>Chromadorea</taxon>
        <taxon>Rhabditida</taxon>
        <taxon>Tylenchina</taxon>
        <taxon>Panagrolaimomorpha</taxon>
        <taxon>Strongyloidoidea</taxon>
        <taxon>Steinernematidae</taxon>
        <taxon>Steinernema</taxon>
    </lineage>
</organism>